<name>A0A1G5S463_9FIRM</name>
<dbReference type="InterPro" id="IPR046346">
    <property type="entry name" value="Aminoacid_DH-like_N_sf"/>
</dbReference>
<dbReference type="InterPro" id="IPR033922">
    <property type="entry name" value="NAD_bind_Glu_DH"/>
</dbReference>
<organism evidence="10 11">
    <name type="scientific">Acidaminobacter hydrogenoformans DSM 2784</name>
    <dbReference type="NCBI Taxonomy" id="1120920"/>
    <lineage>
        <taxon>Bacteria</taxon>
        <taxon>Bacillati</taxon>
        <taxon>Bacillota</taxon>
        <taxon>Clostridia</taxon>
        <taxon>Peptostreptococcales</taxon>
        <taxon>Acidaminobacteraceae</taxon>
        <taxon>Acidaminobacter</taxon>
    </lineage>
</organism>
<evidence type="ECO:0000256" key="8">
    <source>
        <dbReference type="RuleBase" id="RU004417"/>
    </source>
</evidence>
<evidence type="ECO:0000256" key="3">
    <source>
        <dbReference type="ARBA" id="ARBA00023002"/>
    </source>
</evidence>
<feature type="binding site" evidence="6">
    <location>
        <position position="71"/>
    </location>
    <ligand>
        <name>substrate</name>
    </ligand>
</feature>
<evidence type="ECO:0000259" key="9">
    <source>
        <dbReference type="SMART" id="SM00839"/>
    </source>
</evidence>
<dbReference type="InterPro" id="IPR033524">
    <property type="entry name" value="Glu/Leu/Phe/Val_DH_AS"/>
</dbReference>
<dbReference type="GO" id="GO:0000166">
    <property type="term" value="F:nucleotide binding"/>
    <property type="evidence" value="ECO:0007669"/>
    <property type="project" value="UniProtKB-KW"/>
</dbReference>
<dbReference type="SMART" id="SM00839">
    <property type="entry name" value="ELFV_dehydrog"/>
    <property type="match status" value="1"/>
</dbReference>
<dbReference type="CDD" id="cd01076">
    <property type="entry name" value="NAD_bind_1_Glu_DH"/>
    <property type="match status" value="1"/>
</dbReference>
<dbReference type="SUPFAM" id="SSF53223">
    <property type="entry name" value="Aminoacid dehydrogenase-like, N-terminal domain"/>
    <property type="match status" value="1"/>
</dbReference>
<dbReference type="Proteomes" id="UP000199208">
    <property type="component" value="Unassembled WGS sequence"/>
</dbReference>
<dbReference type="GO" id="GO:0006538">
    <property type="term" value="P:L-glutamate catabolic process"/>
    <property type="evidence" value="ECO:0007669"/>
    <property type="project" value="TreeGrafter"/>
</dbReference>
<feature type="binding site" evidence="6">
    <location>
        <position position="222"/>
    </location>
    <ligand>
        <name>NAD(+)</name>
        <dbReference type="ChEBI" id="CHEBI:57540"/>
    </ligand>
</feature>
<dbReference type="SUPFAM" id="SSF51735">
    <property type="entry name" value="NAD(P)-binding Rossmann-fold domains"/>
    <property type="match status" value="1"/>
</dbReference>
<dbReference type="PROSITE" id="PS00074">
    <property type="entry name" value="GLFV_DEHYDROGENASE"/>
    <property type="match status" value="1"/>
</dbReference>
<keyword evidence="3 4" id="KW-0560">Oxidoreductase</keyword>
<evidence type="ECO:0000256" key="1">
    <source>
        <dbReference type="ARBA" id="ARBA00006382"/>
    </source>
</evidence>
<feature type="binding site" evidence="6">
    <location>
        <position position="191"/>
    </location>
    <ligand>
        <name>NAD(+)</name>
        <dbReference type="ChEBI" id="CHEBI:57540"/>
    </ligand>
</feature>
<evidence type="ECO:0000256" key="5">
    <source>
        <dbReference type="PIRSR" id="PIRSR000185-1"/>
    </source>
</evidence>
<gene>
    <name evidence="10" type="ORF">SAMN03080599_02303</name>
</gene>
<comment type="similarity">
    <text evidence="1 4 8">Belongs to the Glu/Leu/Phe/Val dehydrogenases family.</text>
</comment>
<dbReference type="Gene3D" id="3.40.50.720">
    <property type="entry name" value="NAD(P)-binding Rossmann-like Domain"/>
    <property type="match status" value="1"/>
</dbReference>
<protein>
    <recommendedName>
        <fullName evidence="2 4">Glutamate dehydrogenase</fullName>
    </recommendedName>
</protein>
<feature type="binding site" evidence="6">
    <location>
        <position position="353"/>
    </location>
    <ligand>
        <name>substrate</name>
    </ligand>
</feature>
<proteinExistence type="inferred from homology"/>
<sequence>MAEKTLNPFEIAQQQIKAACDVLGAEPAVFELLKQPLRVLEVNFPVKMDDGSIRMFQGFRSQHNDAVGPAKGGIRFHQHVTYDEVKALSMWMSFKCGVVGIPYGGGKGGITVDPATLSQGELERMSRAYVTAISPIIGEKKDIPAPDVNTNGQIMSWMVDEYSKLRGENVPGVITGKPVNFGGSLARNEATGYGVALMMREAAKYLGMNLSDLKVAIQGFGNVGSFAAYFAHKLGIKVVAVSDYSCTLYKEDGINIEALMDYSTNAPNRFITGFGQGTTELDRNEIFGIASDIFAPCALENSITMDNVGKISARIVIEGANGPTTPEADKALYERGVLLIPDILANAGGVTVSYFEWVQNLMNYYWSFEEVQEKQEQLMVKAFNDIIVIKEKYNIDVRKAAYVMSIKRIADAMKLRGWY</sequence>
<keyword evidence="6" id="KW-0547">Nucleotide-binding</keyword>
<evidence type="ECO:0000313" key="11">
    <source>
        <dbReference type="Proteomes" id="UP000199208"/>
    </source>
</evidence>
<feature type="binding site" evidence="6">
    <location>
        <position position="95"/>
    </location>
    <ligand>
        <name>substrate</name>
    </ligand>
</feature>
<feature type="site" description="Important for catalysis" evidence="7">
    <location>
        <position position="147"/>
    </location>
</feature>
<dbReference type="Gene3D" id="3.40.50.10860">
    <property type="entry name" value="Leucine Dehydrogenase, chain A, domain 1"/>
    <property type="match status" value="1"/>
</dbReference>
<feature type="active site" description="Proton donor" evidence="5">
    <location>
        <position position="107"/>
    </location>
</feature>
<evidence type="ECO:0000256" key="7">
    <source>
        <dbReference type="PIRSR" id="PIRSR000185-3"/>
    </source>
</evidence>
<dbReference type="PANTHER" id="PTHR11606:SF13">
    <property type="entry name" value="GLUTAMATE DEHYDROGENASE 1, MITOCHONDRIAL"/>
    <property type="match status" value="1"/>
</dbReference>
<dbReference type="InterPro" id="IPR036291">
    <property type="entry name" value="NAD(P)-bd_dom_sf"/>
</dbReference>
<accession>A0A1G5S463</accession>
<dbReference type="STRING" id="1120920.SAMN03080599_02303"/>
<feature type="domain" description="Glutamate/phenylalanine/leucine/valine/L-tryptophan dehydrogenase C-terminal" evidence="9">
    <location>
        <begin position="184"/>
        <end position="417"/>
    </location>
</feature>
<evidence type="ECO:0000256" key="6">
    <source>
        <dbReference type="PIRSR" id="PIRSR000185-2"/>
    </source>
</evidence>
<dbReference type="InterPro" id="IPR014362">
    <property type="entry name" value="Glu_DH"/>
</dbReference>
<dbReference type="PANTHER" id="PTHR11606">
    <property type="entry name" value="GLUTAMATE DEHYDROGENASE"/>
    <property type="match status" value="1"/>
</dbReference>
<dbReference type="RefSeq" id="WP_092591639.1">
    <property type="nucleotide sequence ID" value="NZ_FMWL01000013.1"/>
</dbReference>
<keyword evidence="11" id="KW-1185">Reference proteome</keyword>
<dbReference type="Pfam" id="PF02812">
    <property type="entry name" value="ELFV_dehydrog_N"/>
    <property type="match status" value="1"/>
</dbReference>
<dbReference type="EMBL" id="FMWL01000013">
    <property type="protein sequence ID" value="SCZ80531.1"/>
    <property type="molecule type" value="Genomic_DNA"/>
</dbReference>
<dbReference type="OrthoDB" id="9803297at2"/>
<dbReference type="InterPro" id="IPR006095">
    <property type="entry name" value="Glu/Leu/Phe/Val/Trp_DH"/>
</dbReference>
<dbReference type="PIRSF" id="PIRSF000185">
    <property type="entry name" value="Glu_DH"/>
    <property type="match status" value="1"/>
</dbReference>
<evidence type="ECO:0000256" key="4">
    <source>
        <dbReference type="PIRNR" id="PIRNR000185"/>
    </source>
</evidence>
<dbReference type="GO" id="GO:0004352">
    <property type="term" value="F:glutamate dehydrogenase (NAD+) activity"/>
    <property type="evidence" value="ECO:0007669"/>
    <property type="project" value="TreeGrafter"/>
</dbReference>
<dbReference type="Pfam" id="PF00208">
    <property type="entry name" value="ELFV_dehydrog"/>
    <property type="match status" value="1"/>
</dbReference>
<dbReference type="FunFam" id="3.40.50.10860:FF:000003">
    <property type="entry name" value="Glutamate dehydrogenase"/>
    <property type="match status" value="1"/>
</dbReference>
<dbReference type="InterPro" id="IPR006096">
    <property type="entry name" value="Glu/Leu/Phe/Val/Trp_DH_C"/>
</dbReference>
<evidence type="ECO:0000313" key="10">
    <source>
        <dbReference type="EMBL" id="SCZ80531.1"/>
    </source>
</evidence>
<dbReference type="PRINTS" id="PR00082">
    <property type="entry name" value="GLFDHDRGNASE"/>
</dbReference>
<keyword evidence="6" id="KW-0520">NAD</keyword>
<dbReference type="InterPro" id="IPR006097">
    <property type="entry name" value="Glu/Leu/Phe/Val/Trp_DH_dimer"/>
</dbReference>
<reference evidence="10 11" key="1">
    <citation type="submission" date="2016-10" db="EMBL/GenBank/DDBJ databases">
        <authorList>
            <person name="de Groot N.N."/>
        </authorList>
    </citation>
    <scope>NUCLEOTIDE SEQUENCE [LARGE SCALE GENOMIC DNA]</scope>
    <source>
        <strain evidence="10 11">DSM 2784</strain>
    </source>
</reference>
<evidence type="ECO:0000256" key="2">
    <source>
        <dbReference type="ARBA" id="ARBA00012896"/>
    </source>
</evidence>
<dbReference type="AlphaFoldDB" id="A0A1G5S463"/>